<evidence type="ECO:0000313" key="2">
    <source>
        <dbReference type="Proteomes" id="UP000789901"/>
    </source>
</evidence>
<proteinExistence type="predicted"/>
<gene>
    <name evidence="1" type="ORF">GMARGA_LOCUS30332</name>
</gene>
<feature type="non-terminal residue" evidence="1">
    <location>
        <position position="205"/>
    </location>
</feature>
<reference evidence="1 2" key="1">
    <citation type="submission" date="2021-06" db="EMBL/GenBank/DDBJ databases">
        <authorList>
            <person name="Kallberg Y."/>
            <person name="Tangrot J."/>
            <person name="Rosling A."/>
        </authorList>
    </citation>
    <scope>NUCLEOTIDE SEQUENCE [LARGE SCALE GENOMIC DNA]</scope>
    <source>
        <strain evidence="1 2">120-4 pot B 10/14</strain>
    </source>
</reference>
<evidence type="ECO:0000313" key="1">
    <source>
        <dbReference type="EMBL" id="CAG8830476.1"/>
    </source>
</evidence>
<sequence>MESSSTIAPNVEYFLDNLDFVTPESDEELQSEEFESDEDLQSEEFESKLRDCEEISKLDEKDQEAVDSLINKFKKCCINHCIEKVSPNLLQSLVLESLRMDKNQRRYSMMLLMASKPCEKRICIRDYQLPYFGTVCRSFFQTFWICGRVTVDNVNKWIQERKSMLPRPHGNTGRPPKITLSTETVDKAKSFINWMGERHGEALAV</sequence>
<comment type="caution">
    <text evidence="1">The sequence shown here is derived from an EMBL/GenBank/DDBJ whole genome shotgun (WGS) entry which is preliminary data.</text>
</comment>
<name>A0ABN7WGB3_GIGMA</name>
<organism evidence="1 2">
    <name type="scientific">Gigaspora margarita</name>
    <dbReference type="NCBI Taxonomy" id="4874"/>
    <lineage>
        <taxon>Eukaryota</taxon>
        <taxon>Fungi</taxon>
        <taxon>Fungi incertae sedis</taxon>
        <taxon>Mucoromycota</taxon>
        <taxon>Glomeromycotina</taxon>
        <taxon>Glomeromycetes</taxon>
        <taxon>Diversisporales</taxon>
        <taxon>Gigasporaceae</taxon>
        <taxon>Gigaspora</taxon>
    </lineage>
</organism>
<accession>A0ABN7WGB3</accession>
<keyword evidence="2" id="KW-1185">Reference proteome</keyword>
<dbReference type="Proteomes" id="UP000789901">
    <property type="component" value="Unassembled WGS sequence"/>
</dbReference>
<dbReference type="EMBL" id="CAJVQB010042524">
    <property type="protein sequence ID" value="CAG8830476.1"/>
    <property type="molecule type" value="Genomic_DNA"/>
</dbReference>
<protein>
    <submittedName>
        <fullName evidence="1">31183_t:CDS:1</fullName>
    </submittedName>
</protein>